<dbReference type="CDD" id="cd00081">
    <property type="entry name" value="Hint"/>
    <property type="match status" value="1"/>
</dbReference>
<evidence type="ECO:0000313" key="5">
    <source>
        <dbReference type="Proteomes" id="UP001652625"/>
    </source>
</evidence>
<dbReference type="Pfam" id="PF01926">
    <property type="entry name" value="MMR_HSR1"/>
    <property type="match status" value="1"/>
</dbReference>
<dbReference type="PROSITE" id="PS51036">
    <property type="entry name" value="ZF_A20"/>
    <property type="match status" value="1"/>
</dbReference>
<sequence length="944" mass="106080">MFILINAKYPYGATKKIMNSNKNGILENTPVKCLTKDCDFYGRSESNNYCSACFKSLSNVKGSTTCDVTCNTKYAANSNNDFTSNLQKHLIPMPITFERLAEEGKQLNLSKHGSIDGMNPRQKLITYMYQSHDANRSPFKTTCMIFGQSGVGKSSFVNHFIGGDVLKINPFTSETRDVKEIILTIKEPSLNVSNLQLTFVEAPVYLIDKDDRQDEINYNSLKQYKQKNFTDCYPNLIFIVIQGSNNRFLNGPLKKFLKKLKKLDIICPSYPNVTCLFTYALHFLNDSEENIEKKKEMLIDLCYEYLRVTVSVVYIENDCKNLKMQGDWTVLPDGTLQPINVLECAKKLMKGNLYKPEGQKYIDPLGMKTLASFFKAVSNGYTIKINVNSVNNGISNESLSQPDSANPEILGEICVGKGYDVIYDKIKESSIFELEESGEHQQENHQHLYVSKGFVIISCINEASFFFGEDSELNTTHRLNAIGLSDVIEAKFLLNKKADLNKLSIKSKLSYLHEVRTHKLYIPDTSKLKLSKTFVEAVANNDFPSCYTASDSNVTEFFRNFFERWGHFVLTSVYLGGSIEIKKNFTNKVKQDLVEAQLKCILDILEHSFQKSLDCGKILDPNLSFTDIELNWIGGVSTWQISSLENIETIDTSNAFKSWKASLISKPSVLKTKLKLQSIADFVSSIDKQKGEICQTALEHLLGMSKTKSFKSTAQSSVNIPDPCKIAAEKTGPDCLSCFSGNGKIILIKSYPETKLIKELNVGDKVLSFETKTNKFIYSTVYMFAHKNETKKMNFLKISCKSGNSVTLSPKHLLYTDSYKVKHADQIKIGDGIWTTCANDLKTMNLCKVDAIEIIESVGFYAPLTISGNIIVDGILSSCYANVMDVSLPGLGRISGQFIAHFGTAPLRIAYLVFRKKFQTIEEMPKCIVTLNQFGERANLVSKP</sequence>
<keyword evidence="2" id="KW-0863">Zinc-finger</keyword>
<dbReference type="SUPFAM" id="SSF52540">
    <property type="entry name" value="P-loop containing nucleoside triphosphate hydrolases"/>
    <property type="match status" value="1"/>
</dbReference>
<dbReference type="InterPro" id="IPR006073">
    <property type="entry name" value="GTP-bd"/>
</dbReference>
<evidence type="ECO:0000256" key="2">
    <source>
        <dbReference type="ARBA" id="ARBA00022771"/>
    </source>
</evidence>
<dbReference type="RefSeq" id="XP_065650042.1">
    <property type="nucleotide sequence ID" value="XM_065793970.1"/>
</dbReference>
<gene>
    <name evidence="6 7" type="primary">LOC100205605</name>
</gene>
<dbReference type="SMART" id="SM00259">
    <property type="entry name" value="ZnF_A20"/>
    <property type="match status" value="1"/>
</dbReference>
<protein>
    <submittedName>
        <fullName evidence="6 7">Uncharacterized protein LOC100205605 isoform X3</fullName>
    </submittedName>
</protein>
<dbReference type="Gene3D" id="2.170.16.10">
    <property type="entry name" value="Hedgehog/Intein (Hint) domain"/>
    <property type="match status" value="1"/>
</dbReference>
<evidence type="ECO:0000313" key="7">
    <source>
        <dbReference type="RefSeq" id="XP_065650042.1"/>
    </source>
</evidence>
<dbReference type="Gene3D" id="3.40.50.300">
    <property type="entry name" value="P-loop containing nucleotide triphosphate hydrolases"/>
    <property type="match status" value="1"/>
</dbReference>
<evidence type="ECO:0000313" key="6">
    <source>
        <dbReference type="RefSeq" id="XP_065650041.1"/>
    </source>
</evidence>
<dbReference type="PANTHER" id="PTHR11889:SF31">
    <property type="entry name" value="PROTEIN HEDGEHOG"/>
    <property type="match status" value="1"/>
</dbReference>
<dbReference type="InterPro" id="IPR050387">
    <property type="entry name" value="Hedgehog_Signaling"/>
</dbReference>
<keyword evidence="5" id="KW-1185">Reference proteome</keyword>
<dbReference type="InterPro" id="IPR001767">
    <property type="entry name" value="Hedgehog_Hint"/>
</dbReference>
<dbReference type="Pfam" id="PF01823">
    <property type="entry name" value="MACPF"/>
    <property type="match status" value="1"/>
</dbReference>
<feature type="domain" description="A20-type" evidence="4">
    <location>
        <begin position="27"/>
        <end position="62"/>
    </location>
</feature>
<evidence type="ECO:0000256" key="3">
    <source>
        <dbReference type="ARBA" id="ARBA00022833"/>
    </source>
</evidence>
<dbReference type="PROSITE" id="PS50817">
    <property type="entry name" value="INTEIN_N_TER"/>
    <property type="match status" value="1"/>
</dbReference>
<dbReference type="PANTHER" id="PTHR11889">
    <property type="entry name" value="HEDGEHOG"/>
    <property type="match status" value="1"/>
</dbReference>
<dbReference type="RefSeq" id="XP_065650041.1">
    <property type="nucleotide sequence ID" value="XM_065793969.1"/>
</dbReference>
<name>A0ABM4BLV8_HYDVU</name>
<dbReference type="Proteomes" id="UP001652625">
    <property type="component" value="Chromosome 03"/>
</dbReference>
<reference evidence="6 7" key="1">
    <citation type="submission" date="2025-05" db="UniProtKB">
        <authorList>
            <consortium name="RefSeq"/>
        </authorList>
    </citation>
    <scope>IDENTIFICATION</scope>
</reference>
<dbReference type="CDD" id="cd00882">
    <property type="entry name" value="Ras_like_GTPase"/>
    <property type="match status" value="1"/>
</dbReference>
<dbReference type="InterPro" id="IPR003587">
    <property type="entry name" value="Hint_dom_N"/>
</dbReference>
<dbReference type="GeneID" id="100205605"/>
<dbReference type="Pfam" id="PF01754">
    <property type="entry name" value="zf-A20"/>
    <property type="match status" value="1"/>
</dbReference>
<evidence type="ECO:0000259" key="4">
    <source>
        <dbReference type="PROSITE" id="PS51036"/>
    </source>
</evidence>
<dbReference type="Gene3D" id="4.10.240.30">
    <property type="match status" value="1"/>
</dbReference>
<dbReference type="InterPro" id="IPR006141">
    <property type="entry name" value="Intein_N"/>
</dbReference>
<organism evidence="5 7">
    <name type="scientific">Hydra vulgaris</name>
    <name type="common">Hydra</name>
    <name type="synonym">Hydra attenuata</name>
    <dbReference type="NCBI Taxonomy" id="6087"/>
    <lineage>
        <taxon>Eukaryota</taxon>
        <taxon>Metazoa</taxon>
        <taxon>Cnidaria</taxon>
        <taxon>Hydrozoa</taxon>
        <taxon>Hydroidolina</taxon>
        <taxon>Anthoathecata</taxon>
        <taxon>Aplanulata</taxon>
        <taxon>Hydridae</taxon>
        <taxon>Hydra</taxon>
    </lineage>
</organism>
<evidence type="ECO:0000256" key="1">
    <source>
        <dbReference type="ARBA" id="ARBA00022723"/>
    </source>
</evidence>
<dbReference type="InterPro" id="IPR002653">
    <property type="entry name" value="Znf_A20"/>
</dbReference>
<dbReference type="SMART" id="SM00306">
    <property type="entry name" value="HintN"/>
    <property type="match status" value="1"/>
</dbReference>
<dbReference type="InterPro" id="IPR036844">
    <property type="entry name" value="Hint_dom_sf"/>
</dbReference>
<dbReference type="Pfam" id="PF01079">
    <property type="entry name" value="Hint"/>
    <property type="match status" value="1"/>
</dbReference>
<accession>A0ABM4BLV8</accession>
<dbReference type="SUPFAM" id="SSF51294">
    <property type="entry name" value="Hedgehog/intein (Hint) domain"/>
    <property type="match status" value="1"/>
</dbReference>
<proteinExistence type="predicted"/>
<keyword evidence="3" id="KW-0862">Zinc</keyword>
<keyword evidence="1" id="KW-0479">Metal-binding</keyword>
<dbReference type="InterPro" id="IPR020864">
    <property type="entry name" value="MACPF"/>
</dbReference>
<dbReference type="InterPro" id="IPR027417">
    <property type="entry name" value="P-loop_NTPase"/>
</dbReference>